<keyword evidence="6" id="KW-0813">Transport</keyword>
<dbReference type="AlphaFoldDB" id="A0A841I7K2"/>
<evidence type="ECO:0000256" key="4">
    <source>
        <dbReference type="ARBA" id="ARBA00022989"/>
    </source>
</evidence>
<keyword evidence="5 7" id="KW-0472">Membrane</keyword>
<feature type="transmembrane region" description="Helical" evidence="7">
    <location>
        <begin position="218"/>
        <end position="243"/>
    </location>
</feature>
<sequence>MSDLLDLFSLPFMQRALLAGSLVGLLGGYYGVFIVQRGLSFLGDGLAHAAFGGVALGLLLGWTPLWVALPFTVLVSLGITLLRDRTNLGSDTAIGIFFAVSVALGVLFLGLRQDYTVDAFAYLFGSILGVAPLDLWAVAVLALVTAAAVPWTWRYFAYATFDAELARADRLPVKRHDYLLSTLIALAVVASVKVVGTVLVASFLVIPAATARLLSRTLYQMTLLSVILGVGGSALGLIVSYLIDVPSGSTIILTQALMFVLAAVSRRKAIV</sequence>
<evidence type="ECO:0000256" key="2">
    <source>
        <dbReference type="ARBA" id="ARBA00008034"/>
    </source>
</evidence>
<dbReference type="InterPro" id="IPR037294">
    <property type="entry name" value="ABC_BtuC-like"/>
</dbReference>
<protein>
    <submittedName>
        <fullName evidence="8">Zinc transport system permease protein</fullName>
    </submittedName>
</protein>
<name>A0A841I7K2_9DEIO</name>
<reference evidence="8 9" key="1">
    <citation type="submission" date="2020-08" db="EMBL/GenBank/DDBJ databases">
        <title>Genomic Encyclopedia of Type Strains, Phase IV (KMG-IV): sequencing the most valuable type-strain genomes for metagenomic binning, comparative biology and taxonomic classification.</title>
        <authorList>
            <person name="Goeker M."/>
        </authorList>
    </citation>
    <scope>NUCLEOTIDE SEQUENCE [LARGE SCALE GENOMIC DNA]</scope>
    <source>
        <strain evidence="8 9">DSM 21458</strain>
    </source>
</reference>
<evidence type="ECO:0000256" key="1">
    <source>
        <dbReference type="ARBA" id="ARBA00004141"/>
    </source>
</evidence>
<dbReference type="EMBL" id="JACHHG010000024">
    <property type="protein sequence ID" value="MBB6100189.1"/>
    <property type="molecule type" value="Genomic_DNA"/>
</dbReference>
<feature type="transmembrane region" description="Helical" evidence="7">
    <location>
        <begin position="93"/>
        <end position="111"/>
    </location>
</feature>
<evidence type="ECO:0000256" key="7">
    <source>
        <dbReference type="SAM" id="Phobius"/>
    </source>
</evidence>
<accession>A0A841I7K2</accession>
<dbReference type="SUPFAM" id="SSF81345">
    <property type="entry name" value="ABC transporter involved in vitamin B12 uptake, BtuC"/>
    <property type="match status" value="1"/>
</dbReference>
<comment type="caution">
    <text evidence="8">The sequence shown here is derived from an EMBL/GenBank/DDBJ whole genome shotgun (WGS) entry which is preliminary data.</text>
</comment>
<dbReference type="Proteomes" id="UP000569951">
    <property type="component" value="Unassembled WGS sequence"/>
</dbReference>
<dbReference type="RefSeq" id="WP_221277210.1">
    <property type="nucleotide sequence ID" value="NZ_JACHHG010000024.1"/>
</dbReference>
<dbReference type="GO" id="GO:0043190">
    <property type="term" value="C:ATP-binding cassette (ABC) transporter complex"/>
    <property type="evidence" value="ECO:0007669"/>
    <property type="project" value="InterPro"/>
</dbReference>
<dbReference type="GO" id="GO:0010043">
    <property type="term" value="P:response to zinc ion"/>
    <property type="evidence" value="ECO:0007669"/>
    <property type="project" value="TreeGrafter"/>
</dbReference>
<gene>
    <name evidence="8" type="ORF">HNR42_003659</name>
</gene>
<feature type="transmembrane region" description="Helical" evidence="7">
    <location>
        <begin position="249"/>
        <end position="265"/>
    </location>
</feature>
<keyword evidence="3 6" id="KW-0812">Transmembrane</keyword>
<proteinExistence type="inferred from homology"/>
<dbReference type="GO" id="GO:0055085">
    <property type="term" value="P:transmembrane transport"/>
    <property type="evidence" value="ECO:0007669"/>
    <property type="project" value="InterPro"/>
</dbReference>
<feature type="transmembrane region" description="Helical" evidence="7">
    <location>
        <begin position="12"/>
        <end position="35"/>
    </location>
</feature>
<evidence type="ECO:0000313" key="9">
    <source>
        <dbReference type="Proteomes" id="UP000569951"/>
    </source>
</evidence>
<evidence type="ECO:0000313" key="8">
    <source>
        <dbReference type="EMBL" id="MBB6100189.1"/>
    </source>
</evidence>
<dbReference type="InterPro" id="IPR001626">
    <property type="entry name" value="ABC_TroCD"/>
</dbReference>
<feature type="transmembrane region" description="Helical" evidence="7">
    <location>
        <begin position="178"/>
        <end position="206"/>
    </location>
</feature>
<evidence type="ECO:0000256" key="3">
    <source>
        <dbReference type="ARBA" id="ARBA00022692"/>
    </source>
</evidence>
<dbReference type="CDD" id="cd06550">
    <property type="entry name" value="TM_ABC_iron-siderophores_like"/>
    <property type="match status" value="1"/>
</dbReference>
<dbReference type="PANTHER" id="PTHR30477:SF0">
    <property type="entry name" value="METAL TRANSPORT SYSTEM MEMBRANE PROTEIN TM_0125-RELATED"/>
    <property type="match status" value="1"/>
</dbReference>
<keyword evidence="9" id="KW-1185">Reference proteome</keyword>
<organism evidence="8 9">
    <name type="scientific">Deinobacterium chartae</name>
    <dbReference type="NCBI Taxonomy" id="521158"/>
    <lineage>
        <taxon>Bacteria</taxon>
        <taxon>Thermotogati</taxon>
        <taxon>Deinococcota</taxon>
        <taxon>Deinococci</taxon>
        <taxon>Deinococcales</taxon>
        <taxon>Deinococcaceae</taxon>
        <taxon>Deinobacterium</taxon>
    </lineage>
</organism>
<dbReference type="Pfam" id="PF00950">
    <property type="entry name" value="ABC-3"/>
    <property type="match status" value="1"/>
</dbReference>
<comment type="subcellular location">
    <subcellularLocation>
        <location evidence="6">Cell membrane</location>
        <topology evidence="6">Multi-pass membrane protein</topology>
    </subcellularLocation>
    <subcellularLocation>
        <location evidence="1">Membrane</location>
        <topology evidence="1">Multi-pass membrane protein</topology>
    </subcellularLocation>
</comment>
<evidence type="ECO:0000256" key="6">
    <source>
        <dbReference type="RuleBase" id="RU003943"/>
    </source>
</evidence>
<keyword evidence="4 7" id="KW-1133">Transmembrane helix</keyword>
<dbReference type="Gene3D" id="1.10.3470.10">
    <property type="entry name" value="ABC transporter involved in vitamin B12 uptake, BtuC"/>
    <property type="match status" value="1"/>
</dbReference>
<feature type="transmembrane region" description="Helical" evidence="7">
    <location>
        <begin position="123"/>
        <end position="149"/>
    </location>
</feature>
<feature type="transmembrane region" description="Helical" evidence="7">
    <location>
        <begin position="47"/>
        <end position="73"/>
    </location>
</feature>
<dbReference type="PANTHER" id="PTHR30477">
    <property type="entry name" value="ABC-TRANSPORTER METAL-BINDING PROTEIN"/>
    <property type="match status" value="1"/>
</dbReference>
<evidence type="ECO:0000256" key="5">
    <source>
        <dbReference type="ARBA" id="ARBA00023136"/>
    </source>
</evidence>
<comment type="similarity">
    <text evidence="2 6">Belongs to the ABC-3 integral membrane protein family.</text>
</comment>